<protein>
    <recommendedName>
        <fullName evidence="4">Integrating conjugative element protein</fullName>
    </recommendedName>
</protein>
<dbReference type="AlphaFoldDB" id="A0A0C2HTP2"/>
<evidence type="ECO:0008006" key="4">
    <source>
        <dbReference type="Google" id="ProtNLM"/>
    </source>
</evidence>
<accession>A0A0C2HTP2</accession>
<gene>
    <name evidence="2" type="ORF">UCMB321_5680</name>
</gene>
<evidence type="ECO:0000313" key="2">
    <source>
        <dbReference type="EMBL" id="KIH80551.1"/>
    </source>
</evidence>
<dbReference type="Proteomes" id="UP000031535">
    <property type="component" value="Unassembled WGS sequence"/>
</dbReference>
<sequence>MSNPFPFTLGPLRSSMELTLHTHYAARIWQGRPAGEEKSGIISLNGFVSLMNKIMRGAEQDDPYADFWMIRIHEKLEHSKDAFTLIRDRLDERMGSLPTAIRVGENFNVHPVTLPLYINTQLGFLAVYLLIDYDNIVRRLLLAHRTALMGRREMERWINAGGHVLRSLFGLAQQFKLSGTTREDFIANNAVAREARERFGELPTDVLEGTRRCEFAPAIIRRRVNDEGRLEVVEAGVEDGAEVEGTAGESRVNSSVGSADEVMGSERLGG</sequence>
<dbReference type="STRING" id="226910.UCMB321_5680"/>
<evidence type="ECO:0000256" key="1">
    <source>
        <dbReference type="SAM" id="MobiDB-lite"/>
    </source>
</evidence>
<dbReference type="PATRIC" id="fig|226910.6.peg.5666"/>
<dbReference type="NCBIfam" id="TIGR03761">
    <property type="entry name" value="ICE_PFL4669"/>
    <property type="match status" value="1"/>
</dbReference>
<reference evidence="2 3" key="1">
    <citation type="submission" date="2015-01" db="EMBL/GenBank/DDBJ databases">
        <title>Complete genome of Pseudomonas batumici UCM B-321 producer of the batumin antibiotic with strong antistaphilococcal and potential anticancer activity.</title>
        <authorList>
            <person name="Klochko V.V."/>
            <person name="Zelena L.B."/>
            <person name="Elena K.A."/>
            <person name="Reva O.N."/>
        </authorList>
    </citation>
    <scope>NUCLEOTIDE SEQUENCE [LARGE SCALE GENOMIC DNA]</scope>
    <source>
        <strain evidence="2 3">UCM B-321</strain>
    </source>
</reference>
<dbReference type="InterPro" id="IPR014996">
    <property type="entry name" value="AcaB"/>
</dbReference>
<dbReference type="Pfam" id="PF08900">
    <property type="entry name" value="AcaB"/>
    <property type="match status" value="1"/>
</dbReference>
<feature type="region of interest" description="Disordered" evidence="1">
    <location>
        <begin position="241"/>
        <end position="270"/>
    </location>
</feature>
<dbReference type="EMBL" id="JXDG01000111">
    <property type="protein sequence ID" value="KIH80551.1"/>
    <property type="molecule type" value="Genomic_DNA"/>
</dbReference>
<proteinExistence type="predicted"/>
<name>A0A0C2HTP2_9PSED</name>
<keyword evidence="3" id="KW-1185">Reference proteome</keyword>
<comment type="caution">
    <text evidence="2">The sequence shown here is derived from an EMBL/GenBank/DDBJ whole genome shotgun (WGS) entry which is preliminary data.</text>
</comment>
<organism evidence="2 3">
    <name type="scientific">Pseudomonas batumici</name>
    <dbReference type="NCBI Taxonomy" id="226910"/>
    <lineage>
        <taxon>Bacteria</taxon>
        <taxon>Pseudomonadati</taxon>
        <taxon>Pseudomonadota</taxon>
        <taxon>Gammaproteobacteria</taxon>
        <taxon>Pseudomonadales</taxon>
        <taxon>Pseudomonadaceae</taxon>
        <taxon>Pseudomonas</taxon>
    </lineage>
</organism>
<evidence type="ECO:0000313" key="3">
    <source>
        <dbReference type="Proteomes" id="UP000031535"/>
    </source>
</evidence>
<dbReference type="OrthoDB" id="8524550at2"/>
<dbReference type="RefSeq" id="WP_084615182.1">
    <property type="nucleotide sequence ID" value="NZ_JXDG01000111.1"/>
</dbReference>